<comment type="caution">
    <text evidence="1">The sequence shown here is derived from an EMBL/GenBank/DDBJ whole genome shotgun (WGS) entry which is preliminary data.</text>
</comment>
<name>A0A9Q4L0B7_9EURY</name>
<organism evidence="1 2">
    <name type="scientific">Natrinema salsiterrestre</name>
    <dbReference type="NCBI Taxonomy" id="2950540"/>
    <lineage>
        <taxon>Archaea</taxon>
        <taxon>Methanobacteriati</taxon>
        <taxon>Methanobacteriota</taxon>
        <taxon>Stenosarchaea group</taxon>
        <taxon>Halobacteria</taxon>
        <taxon>Halobacteriales</taxon>
        <taxon>Natrialbaceae</taxon>
        <taxon>Natrinema</taxon>
    </lineage>
</organism>
<accession>A0A9Q4L0B7</accession>
<sequence length="154" mass="16533">MVSVRESGDTVIVQATSQCATAEIGRIENGEVEKRSTHVHSFCLHRNGGVIVLYYDFEKLDIVTVAEHLDIVATHFGVDARDVPSSTVRPHRQGGGLALPLSATYVEGHGRLVDTTDNVRVNAVPALVIAHNDEGTGEAVKYALEHPPLGGDDQ</sequence>
<keyword evidence="2" id="KW-1185">Reference proteome</keyword>
<proteinExistence type="predicted"/>
<dbReference type="EMBL" id="JAMQOT010000008">
    <property type="protein sequence ID" value="MDF9747610.1"/>
    <property type="molecule type" value="Genomic_DNA"/>
</dbReference>
<dbReference type="Proteomes" id="UP001154061">
    <property type="component" value="Unassembled WGS sequence"/>
</dbReference>
<evidence type="ECO:0000313" key="2">
    <source>
        <dbReference type="Proteomes" id="UP001154061"/>
    </source>
</evidence>
<dbReference type="AlphaFoldDB" id="A0A9Q4L0B7"/>
<gene>
    <name evidence="1" type="ORF">NDI89_18690</name>
</gene>
<reference evidence="1" key="1">
    <citation type="submission" date="2022-06" db="EMBL/GenBank/DDBJ databases">
        <title>Natrinema sp. a new haloarchaeum isolate from saline soil.</title>
        <authorList>
            <person name="Strakova D."/>
            <person name="Galisteo C."/>
            <person name="Sanchez-Porro C."/>
            <person name="Ventosa A."/>
        </authorList>
    </citation>
    <scope>NUCLEOTIDE SEQUENCE</scope>
    <source>
        <strain evidence="1">S1CR25-10</strain>
    </source>
</reference>
<evidence type="ECO:0000313" key="1">
    <source>
        <dbReference type="EMBL" id="MDF9747610.1"/>
    </source>
</evidence>
<protein>
    <submittedName>
        <fullName evidence="1">Uncharacterized protein</fullName>
    </submittedName>
</protein>